<protein>
    <submittedName>
        <fullName evidence="6">Cysteine dioxygenase family protein</fullName>
    </submittedName>
</protein>
<comment type="similarity">
    <text evidence="1">Belongs to the cysteine dioxygenase family.</text>
</comment>
<dbReference type="SUPFAM" id="SSF51182">
    <property type="entry name" value="RmlC-like cupins"/>
    <property type="match status" value="1"/>
</dbReference>
<dbReference type="PANTHER" id="PTHR12918:SF1">
    <property type="entry name" value="CYSTEINE DIOXYGENASE TYPE 1"/>
    <property type="match status" value="1"/>
</dbReference>
<dbReference type="InterPro" id="IPR011051">
    <property type="entry name" value="RmlC_Cupin_sf"/>
</dbReference>
<dbReference type="Gene3D" id="2.60.120.10">
    <property type="entry name" value="Jelly Rolls"/>
    <property type="match status" value="1"/>
</dbReference>
<keyword evidence="4" id="KW-0560">Oxidoreductase</keyword>
<evidence type="ECO:0000313" key="6">
    <source>
        <dbReference type="EMBL" id="MEU3712061.1"/>
    </source>
</evidence>
<evidence type="ECO:0000256" key="2">
    <source>
        <dbReference type="ARBA" id="ARBA00022723"/>
    </source>
</evidence>
<evidence type="ECO:0000256" key="4">
    <source>
        <dbReference type="ARBA" id="ARBA00023002"/>
    </source>
</evidence>
<evidence type="ECO:0000313" key="7">
    <source>
        <dbReference type="Proteomes" id="UP001550853"/>
    </source>
</evidence>
<keyword evidence="3 6" id="KW-0223">Dioxygenase</keyword>
<dbReference type="Pfam" id="PF05995">
    <property type="entry name" value="CDO_I"/>
    <property type="match status" value="1"/>
</dbReference>
<dbReference type="RefSeq" id="WP_030281530.1">
    <property type="nucleotide sequence ID" value="NZ_JBEZVI010000014.1"/>
</dbReference>
<dbReference type="Proteomes" id="UP001550853">
    <property type="component" value="Unassembled WGS sequence"/>
</dbReference>
<dbReference type="GO" id="GO:0051213">
    <property type="term" value="F:dioxygenase activity"/>
    <property type="evidence" value="ECO:0007669"/>
    <property type="project" value="UniProtKB-KW"/>
</dbReference>
<dbReference type="EMBL" id="JBEZVI010000014">
    <property type="protein sequence ID" value="MEU3712061.1"/>
    <property type="molecule type" value="Genomic_DNA"/>
</dbReference>
<evidence type="ECO:0000256" key="1">
    <source>
        <dbReference type="ARBA" id="ARBA00006622"/>
    </source>
</evidence>
<keyword evidence="7" id="KW-1185">Reference proteome</keyword>
<keyword evidence="5" id="KW-0408">Iron</keyword>
<dbReference type="InterPro" id="IPR014710">
    <property type="entry name" value="RmlC-like_jellyroll"/>
</dbReference>
<sequence>MDVTALIDAVSRTRSRADRLPRQEIIDRLSRALTAFTTSSANQRFAEEYRPSGNYTRLLLNSPQDAYQIVLVFWGPGQGSPVHDHDDTIGVVSALTGRTKEVKYVLAPHGEERVGLTATGEFILAPGRITPILPERDKQLHLMVNEQDHWSATVHVYLTAIHRYRQFTVTPDGTYRAAETQLWFDESDVGRRMPASTRS</sequence>
<name>A0ABV2Z236_9ACTN</name>
<dbReference type="CDD" id="cd10548">
    <property type="entry name" value="cupin_CDO"/>
    <property type="match status" value="1"/>
</dbReference>
<dbReference type="PANTHER" id="PTHR12918">
    <property type="entry name" value="CYSTEINE DIOXYGENASE"/>
    <property type="match status" value="1"/>
</dbReference>
<reference evidence="6 7" key="1">
    <citation type="submission" date="2024-06" db="EMBL/GenBank/DDBJ databases">
        <title>The Natural Products Discovery Center: Release of the First 8490 Sequenced Strains for Exploring Actinobacteria Biosynthetic Diversity.</title>
        <authorList>
            <person name="Kalkreuter E."/>
            <person name="Kautsar S.A."/>
            <person name="Yang D."/>
            <person name="Bader C.D."/>
            <person name="Teijaro C.N."/>
            <person name="Fluegel L."/>
            <person name="Davis C.M."/>
            <person name="Simpson J.R."/>
            <person name="Lauterbach L."/>
            <person name="Steele A.D."/>
            <person name="Gui C."/>
            <person name="Meng S."/>
            <person name="Li G."/>
            <person name="Viehrig K."/>
            <person name="Ye F."/>
            <person name="Su P."/>
            <person name="Kiefer A.F."/>
            <person name="Nichols A."/>
            <person name="Cepeda A.J."/>
            <person name="Yan W."/>
            <person name="Fan B."/>
            <person name="Jiang Y."/>
            <person name="Adhikari A."/>
            <person name="Zheng C.-J."/>
            <person name="Schuster L."/>
            <person name="Cowan T.M."/>
            <person name="Smanski M.J."/>
            <person name="Chevrette M.G."/>
            <person name="De Carvalho L.P.S."/>
            <person name="Shen B."/>
        </authorList>
    </citation>
    <scope>NUCLEOTIDE SEQUENCE [LARGE SCALE GENOMIC DNA]</scope>
    <source>
        <strain evidence="6 7">NPDC033039</strain>
    </source>
</reference>
<organism evidence="6 7">
    <name type="scientific">Streptomyces catenulae</name>
    <dbReference type="NCBI Taxonomy" id="66875"/>
    <lineage>
        <taxon>Bacteria</taxon>
        <taxon>Bacillati</taxon>
        <taxon>Actinomycetota</taxon>
        <taxon>Actinomycetes</taxon>
        <taxon>Kitasatosporales</taxon>
        <taxon>Streptomycetaceae</taxon>
        <taxon>Streptomyces</taxon>
    </lineage>
</organism>
<evidence type="ECO:0000256" key="3">
    <source>
        <dbReference type="ARBA" id="ARBA00022964"/>
    </source>
</evidence>
<accession>A0ABV2Z236</accession>
<comment type="caution">
    <text evidence="6">The sequence shown here is derived from an EMBL/GenBank/DDBJ whole genome shotgun (WGS) entry which is preliminary data.</text>
</comment>
<proteinExistence type="inferred from homology"/>
<dbReference type="InterPro" id="IPR010300">
    <property type="entry name" value="CDO_1"/>
</dbReference>
<evidence type="ECO:0000256" key="5">
    <source>
        <dbReference type="ARBA" id="ARBA00023004"/>
    </source>
</evidence>
<gene>
    <name evidence="6" type="ORF">AB0E61_18445</name>
</gene>
<keyword evidence="2" id="KW-0479">Metal-binding</keyword>